<evidence type="ECO:0000256" key="2">
    <source>
        <dbReference type="SAM" id="Phobius"/>
    </source>
</evidence>
<dbReference type="InterPro" id="IPR043502">
    <property type="entry name" value="DNA/RNA_pol_sf"/>
</dbReference>
<feature type="domain" description="Reverse transcriptase" evidence="3">
    <location>
        <begin position="52"/>
        <end position="234"/>
    </location>
</feature>
<feature type="region of interest" description="Disordered" evidence="1">
    <location>
        <begin position="262"/>
        <end position="284"/>
    </location>
</feature>
<dbReference type="CDD" id="cd01650">
    <property type="entry name" value="RT_nLTR_like"/>
    <property type="match status" value="1"/>
</dbReference>
<dbReference type="Proteomes" id="UP000324629">
    <property type="component" value="Unassembled WGS sequence"/>
</dbReference>
<gene>
    <name evidence="4" type="ORF">DEA37_0000744</name>
</gene>
<keyword evidence="2" id="KW-0812">Transmembrane</keyword>
<feature type="transmembrane region" description="Helical" evidence="2">
    <location>
        <begin position="173"/>
        <end position="198"/>
    </location>
</feature>
<sequence length="300" mass="33179">MIRPRILKESTVSLVEPLYKLFKQILQSSILSSAWKEVTVTPIFEVGDQHSPASYRPINLTSIPCKIMEHLLKRAILNHFLSNNLLSFTQHGFPPNRSCITNMLSFMDSLTRAEGNGLILDANFFDFAKAFDRVPHGPLKHKLEAYGIHGGVLRWIASFPDGRTFRVQTGSDLSFLVFISAGVPQGLVLGSLLFLVYINDLPGNISSNVLLYADDLKIWNATDPSALQIDLDAIKIPTMMSEFTVDIDSVPGNRNYSVDIEYSPSPPPLDDISGEPPSRGRLPLSSVVNVPTMSNPIATR</sequence>
<evidence type="ECO:0000259" key="3">
    <source>
        <dbReference type="Pfam" id="PF00078"/>
    </source>
</evidence>
<protein>
    <recommendedName>
        <fullName evidence="3">Reverse transcriptase domain-containing protein</fullName>
    </recommendedName>
</protein>
<keyword evidence="2" id="KW-1133">Transmembrane helix</keyword>
<evidence type="ECO:0000313" key="4">
    <source>
        <dbReference type="EMBL" id="KAA3674376.1"/>
    </source>
</evidence>
<dbReference type="Pfam" id="PF00078">
    <property type="entry name" value="RVT_1"/>
    <property type="match status" value="1"/>
</dbReference>
<reference evidence="4 5" key="1">
    <citation type="journal article" date="2019" name="Gigascience">
        <title>Whole-genome sequence of the oriental lung fluke Paragonimus westermani.</title>
        <authorList>
            <person name="Oey H."/>
            <person name="Zakrzewski M."/>
            <person name="Narain K."/>
            <person name="Devi K.R."/>
            <person name="Agatsuma T."/>
            <person name="Nawaratna S."/>
            <person name="Gobert G.N."/>
            <person name="Jones M.K."/>
            <person name="Ragan M.A."/>
            <person name="McManus D.P."/>
            <person name="Krause L."/>
        </authorList>
    </citation>
    <scope>NUCLEOTIDE SEQUENCE [LARGE SCALE GENOMIC DNA]</scope>
    <source>
        <strain evidence="4 5">IND2009</strain>
    </source>
</reference>
<keyword evidence="5" id="KW-1185">Reference proteome</keyword>
<dbReference type="PANTHER" id="PTHR33332">
    <property type="entry name" value="REVERSE TRANSCRIPTASE DOMAIN-CONTAINING PROTEIN"/>
    <property type="match status" value="1"/>
</dbReference>
<dbReference type="SUPFAM" id="SSF56672">
    <property type="entry name" value="DNA/RNA polymerases"/>
    <property type="match status" value="1"/>
</dbReference>
<organism evidence="4 5">
    <name type="scientific">Paragonimus westermani</name>
    <dbReference type="NCBI Taxonomy" id="34504"/>
    <lineage>
        <taxon>Eukaryota</taxon>
        <taxon>Metazoa</taxon>
        <taxon>Spiralia</taxon>
        <taxon>Lophotrochozoa</taxon>
        <taxon>Platyhelminthes</taxon>
        <taxon>Trematoda</taxon>
        <taxon>Digenea</taxon>
        <taxon>Plagiorchiida</taxon>
        <taxon>Troglotremata</taxon>
        <taxon>Troglotrematidae</taxon>
        <taxon>Paragonimus</taxon>
    </lineage>
</organism>
<dbReference type="EMBL" id="QNGE01003198">
    <property type="protein sequence ID" value="KAA3674376.1"/>
    <property type="molecule type" value="Genomic_DNA"/>
</dbReference>
<dbReference type="AlphaFoldDB" id="A0A5J4NFK3"/>
<dbReference type="InterPro" id="IPR000477">
    <property type="entry name" value="RT_dom"/>
</dbReference>
<keyword evidence="2" id="KW-0472">Membrane</keyword>
<proteinExistence type="predicted"/>
<evidence type="ECO:0000313" key="5">
    <source>
        <dbReference type="Proteomes" id="UP000324629"/>
    </source>
</evidence>
<evidence type="ECO:0000256" key="1">
    <source>
        <dbReference type="SAM" id="MobiDB-lite"/>
    </source>
</evidence>
<accession>A0A5J4NFK3</accession>
<name>A0A5J4NFK3_9TREM</name>
<comment type="caution">
    <text evidence="4">The sequence shown here is derived from an EMBL/GenBank/DDBJ whole genome shotgun (WGS) entry which is preliminary data.</text>
</comment>